<sequence>MVLDYLGIGQPDPNILPDPLFQMRLNFPENINTSTDEFADFVVSKPSLLRGKGLLFADQQLMVDKKTARLVSAYASDDESTFRMGYAENV</sequence>
<gene>
    <name evidence="1" type="ORF">TanjilG_18205</name>
</gene>
<dbReference type="Proteomes" id="UP000188354">
    <property type="component" value="Chromosome LG05"/>
</dbReference>
<dbReference type="SUPFAM" id="SSF48113">
    <property type="entry name" value="Heme-dependent peroxidases"/>
    <property type="match status" value="1"/>
</dbReference>
<dbReference type="GO" id="GO:0004601">
    <property type="term" value="F:peroxidase activity"/>
    <property type="evidence" value="ECO:0007669"/>
    <property type="project" value="InterPro"/>
</dbReference>
<reference evidence="1 2" key="1">
    <citation type="journal article" date="2017" name="Plant Biotechnol. J.">
        <title>A comprehensive draft genome sequence for lupin (Lupinus angustifolius), an emerging health food: insights into plant-microbe interactions and legume evolution.</title>
        <authorList>
            <person name="Hane J.K."/>
            <person name="Ming Y."/>
            <person name="Kamphuis L.G."/>
            <person name="Nelson M.N."/>
            <person name="Garg G."/>
            <person name="Atkins C.A."/>
            <person name="Bayer P.E."/>
            <person name="Bravo A."/>
            <person name="Bringans S."/>
            <person name="Cannon S."/>
            <person name="Edwards D."/>
            <person name="Foley R."/>
            <person name="Gao L.L."/>
            <person name="Harrison M.J."/>
            <person name="Huang W."/>
            <person name="Hurgobin B."/>
            <person name="Li S."/>
            <person name="Liu C.W."/>
            <person name="McGrath A."/>
            <person name="Morahan G."/>
            <person name="Murray J."/>
            <person name="Weller J."/>
            <person name="Jian J."/>
            <person name="Singh K.B."/>
        </authorList>
    </citation>
    <scope>NUCLEOTIDE SEQUENCE [LARGE SCALE GENOMIC DNA]</scope>
    <source>
        <strain evidence="2">cv. Tanjil</strain>
        <tissue evidence="1">Whole plant</tissue>
    </source>
</reference>
<dbReference type="EMBL" id="CM007365">
    <property type="protein sequence ID" value="OIW11678.1"/>
    <property type="molecule type" value="Genomic_DNA"/>
</dbReference>
<keyword evidence="2" id="KW-1185">Reference proteome</keyword>
<protein>
    <submittedName>
        <fullName evidence="1">Uncharacterized protein</fullName>
    </submittedName>
</protein>
<proteinExistence type="predicted"/>
<dbReference type="Gene3D" id="1.10.420.10">
    <property type="entry name" value="Peroxidase, domain 2"/>
    <property type="match status" value="1"/>
</dbReference>
<dbReference type="AlphaFoldDB" id="A0A1J7HFS0"/>
<dbReference type="GO" id="GO:0020037">
    <property type="term" value="F:heme binding"/>
    <property type="evidence" value="ECO:0007669"/>
    <property type="project" value="InterPro"/>
</dbReference>
<dbReference type="InterPro" id="IPR010255">
    <property type="entry name" value="Haem_peroxidase_sf"/>
</dbReference>
<accession>A0A1J7HFS0</accession>
<evidence type="ECO:0000313" key="2">
    <source>
        <dbReference type="Proteomes" id="UP000188354"/>
    </source>
</evidence>
<evidence type="ECO:0000313" key="1">
    <source>
        <dbReference type="EMBL" id="OIW11678.1"/>
    </source>
</evidence>
<organism evidence="1 2">
    <name type="scientific">Lupinus angustifolius</name>
    <name type="common">Narrow-leaved blue lupine</name>
    <dbReference type="NCBI Taxonomy" id="3871"/>
    <lineage>
        <taxon>Eukaryota</taxon>
        <taxon>Viridiplantae</taxon>
        <taxon>Streptophyta</taxon>
        <taxon>Embryophyta</taxon>
        <taxon>Tracheophyta</taxon>
        <taxon>Spermatophyta</taxon>
        <taxon>Magnoliopsida</taxon>
        <taxon>eudicotyledons</taxon>
        <taxon>Gunneridae</taxon>
        <taxon>Pentapetalae</taxon>
        <taxon>rosids</taxon>
        <taxon>fabids</taxon>
        <taxon>Fabales</taxon>
        <taxon>Fabaceae</taxon>
        <taxon>Papilionoideae</taxon>
        <taxon>50 kb inversion clade</taxon>
        <taxon>genistoids sensu lato</taxon>
        <taxon>core genistoids</taxon>
        <taxon>Genisteae</taxon>
        <taxon>Lupinus</taxon>
    </lineage>
</organism>
<dbReference type="Gramene" id="OIW11678">
    <property type="protein sequence ID" value="OIW11678"/>
    <property type="gene ID" value="TanjilG_18205"/>
</dbReference>
<name>A0A1J7HFS0_LUPAN</name>
<dbReference type="GO" id="GO:0006979">
    <property type="term" value="P:response to oxidative stress"/>
    <property type="evidence" value="ECO:0007669"/>
    <property type="project" value="InterPro"/>
</dbReference>